<reference evidence="1" key="1">
    <citation type="journal article" date="2025" name="Int. J. Syst. Evol. Microbiol.">
        <title>Inconstantimicrobium mannanitabidum sp. nov., a novel member of the family Clostridiaceae isolated from anoxic soil under the treatment of reductive soil disinfestation.</title>
        <authorList>
            <person name="Ueki A."/>
            <person name="Tonouchi A."/>
            <person name="Honma S."/>
            <person name="Kaku N."/>
            <person name="Ueki K."/>
        </authorList>
    </citation>
    <scope>NUCLEOTIDE SEQUENCE</scope>
    <source>
        <strain evidence="1">TW13</strain>
    </source>
</reference>
<dbReference type="Proteomes" id="UP001058074">
    <property type="component" value="Unassembled WGS sequence"/>
</dbReference>
<protein>
    <submittedName>
        <fullName evidence="1">Metalloprotease</fullName>
    </submittedName>
</protein>
<sequence>MIQDYLLKLILSIPGILLGFAFHEYAHAKVADKLGDKTPRFEGRLTLNPLAHIDIIGFIMIVLFGFGWAKPVTVNKRAFKNYYKDDLKVSAAGPLANLVLAFILTIVLALFQKYVLFMLGTQLALIIYSIIYKGIYINIGLCIFNLLPLPGLDGLSILQDYSPKTYYKYANQLYRYEMPILLIAIAIGGRILYYPTTAIGNLFSILVFSVIR</sequence>
<evidence type="ECO:0000313" key="2">
    <source>
        <dbReference type="Proteomes" id="UP001058074"/>
    </source>
</evidence>
<name>A0ACB5RDD7_9CLOT</name>
<proteinExistence type="predicted"/>
<keyword evidence="1" id="KW-0378">Hydrolase</keyword>
<keyword evidence="1" id="KW-0645">Protease</keyword>
<gene>
    <name evidence="1" type="ORF">rsdtw13_20420</name>
</gene>
<comment type="caution">
    <text evidence="1">The sequence shown here is derived from an EMBL/GenBank/DDBJ whole genome shotgun (WGS) entry which is preliminary data.</text>
</comment>
<evidence type="ECO:0000313" key="1">
    <source>
        <dbReference type="EMBL" id="GKX66784.1"/>
    </source>
</evidence>
<organism evidence="1 2">
    <name type="scientific">Inconstantimicrobium mannanitabidum</name>
    <dbReference type="NCBI Taxonomy" id="1604901"/>
    <lineage>
        <taxon>Bacteria</taxon>
        <taxon>Bacillati</taxon>
        <taxon>Bacillota</taxon>
        <taxon>Clostridia</taxon>
        <taxon>Eubacteriales</taxon>
        <taxon>Clostridiaceae</taxon>
        <taxon>Inconstantimicrobium</taxon>
    </lineage>
</organism>
<accession>A0ACB5RDD7</accession>
<dbReference type="EMBL" id="BROD01000001">
    <property type="protein sequence ID" value="GKX66784.1"/>
    <property type="molecule type" value="Genomic_DNA"/>
</dbReference>
<keyword evidence="2" id="KW-1185">Reference proteome</keyword>
<keyword evidence="1" id="KW-0482">Metalloprotease</keyword>